<comment type="caution">
    <text evidence="2">The sequence shown here is derived from an EMBL/GenBank/DDBJ whole genome shotgun (WGS) entry which is preliminary data.</text>
</comment>
<sequence>MSGLDARKHARHNEIRPFQGVGGGQATDMSTRYTYRGPATAAGIVSAVGGIFALVEAVYILMLLLHANQGNGFFRFIKSLAEPLALFFPGLFTLDNENLNIILNYGLAAIFWLIVTGIIARLVARI</sequence>
<organism evidence="2 3">
    <name type="scientific">Nocardia aurantia</name>
    <dbReference type="NCBI Taxonomy" id="2585199"/>
    <lineage>
        <taxon>Bacteria</taxon>
        <taxon>Bacillati</taxon>
        <taxon>Actinomycetota</taxon>
        <taxon>Actinomycetes</taxon>
        <taxon>Mycobacteriales</taxon>
        <taxon>Nocardiaceae</taxon>
        <taxon>Nocardia</taxon>
    </lineage>
</organism>
<evidence type="ECO:0008006" key="4">
    <source>
        <dbReference type="Google" id="ProtNLM"/>
    </source>
</evidence>
<reference evidence="2 3" key="1">
    <citation type="submission" date="2019-10" db="EMBL/GenBank/DDBJ databases">
        <title>Nocardia macrotermitis sp. nov. and Nocardia aurantia sp. nov., isolated from the gut of fungus growing-termite Macrotermes natalensis.</title>
        <authorList>
            <person name="Benndorf R."/>
            <person name="Schwitalla J."/>
            <person name="Martin K."/>
            <person name="De Beer W."/>
            <person name="Kaster A.-K."/>
            <person name="Vollmers J."/>
            <person name="Poulsen M."/>
            <person name="Beemelmanns C."/>
        </authorList>
    </citation>
    <scope>NUCLEOTIDE SEQUENCE [LARGE SCALE GENOMIC DNA]</scope>
    <source>
        <strain evidence="2 3">RB56</strain>
    </source>
</reference>
<feature type="transmembrane region" description="Helical" evidence="1">
    <location>
        <begin position="100"/>
        <end position="124"/>
    </location>
</feature>
<evidence type="ECO:0000313" key="3">
    <source>
        <dbReference type="Proteomes" id="UP000431401"/>
    </source>
</evidence>
<proteinExistence type="predicted"/>
<evidence type="ECO:0000256" key="1">
    <source>
        <dbReference type="SAM" id="Phobius"/>
    </source>
</evidence>
<keyword evidence="1" id="KW-1133">Transmembrane helix</keyword>
<protein>
    <recommendedName>
        <fullName evidence="4">YggT family protein</fullName>
    </recommendedName>
</protein>
<keyword evidence="1" id="KW-0812">Transmembrane</keyword>
<gene>
    <name evidence="2" type="ORF">NRB56_45650</name>
</gene>
<dbReference type="EMBL" id="WEGI01000010">
    <property type="protein sequence ID" value="MQY28976.1"/>
    <property type="molecule type" value="Genomic_DNA"/>
</dbReference>
<keyword evidence="1" id="KW-0472">Membrane</keyword>
<name>A0A7K0DTB4_9NOCA</name>
<accession>A0A7K0DTB4</accession>
<keyword evidence="3" id="KW-1185">Reference proteome</keyword>
<dbReference type="AlphaFoldDB" id="A0A7K0DTB4"/>
<feature type="transmembrane region" description="Helical" evidence="1">
    <location>
        <begin position="39"/>
        <end position="64"/>
    </location>
</feature>
<dbReference type="Proteomes" id="UP000431401">
    <property type="component" value="Unassembled WGS sequence"/>
</dbReference>
<evidence type="ECO:0000313" key="2">
    <source>
        <dbReference type="EMBL" id="MQY28976.1"/>
    </source>
</evidence>